<dbReference type="GO" id="GO:0004477">
    <property type="term" value="F:methenyltetrahydrofolate cyclohydrolase activity"/>
    <property type="evidence" value="ECO:0007669"/>
    <property type="project" value="UniProtKB-UniRule"/>
</dbReference>
<dbReference type="PANTHER" id="PTHR48099:SF5">
    <property type="entry name" value="C-1-TETRAHYDROFOLATE SYNTHASE, CYTOPLASMIC"/>
    <property type="match status" value="1"/>
</dbReference>
<evidence type="ECO:0000256" key="4">
    <source>
        <dbReference type="ARBA" id="ARBA00022605"/>
    </source>
</evidence>
<evidence type="ECO:0000256" key="7">
    <source>
        <dbReference type="ARBA" id="ARBA00022857"/>
    </source>
</evidence>
<comment type="catalytic activity">
    <reaction evidence="12">
        <text>(6R)-5,10-methenyltetrahydrofolate + H2O = (6R)-10-formyltetrahydrofolate + H(+)</text>
        <dbReference type="Rhea" id="RHEA:23700"/>
        <dbReference type="ChEBI" id="CHEBI:15377"/>
        <dbReference type="ChEBI" id="CHEBI:15378"/>
        <dbReference type="ChEBI" id="CHEBI:57455"/>
        <dbReference type="ChEBI" id="CHEBI:195366"/>
        <dbReference type="EC" id="3.5.4.9"/>
    </reaction>
</comment>
<evidence type="ECO:0000259" key="13">
    <source>
        <dbReference type="Pfam" id="PF00763"/>
    </source>
</evidence>
<evidence type="ECO:0000256" key="2">
    <source>
        <dbReference type="ARBA" id="ARBA00011738"/>
    </source>
</evidence>
<name>A0A1F5I1C0_9BACT</name>
<evidence type="ECO:0000256" key="8">
    <source>
        <dbReference type="ARBA" id="ARBA00023002"/>
    </source>
</evidence>
<keyword evidence="9 12" id="KW-0368">Histidine biosynthesis</keyword>
<feature type="domain" description="Tetrahydrofolate dehydrogenase/cyclohydrolase catalytic" evidence="13">
    <location>
        <begin position="6"/>
        <end position="116"/>
    </location>
</feature>
<dbReference type="Pfam" id="PF00763">
    <property type="entry name" value="THF_DHG_CYH"/>
    <property type="match status" value="1"/>
</dbReference>
<evidence type="ECO:0000313" key="16">
    <source>
        <dbReference type="Proteomes" id="UP000179227"/>
    </source>
</evidence>
<organism evidence="15 16">
    <name type="scientific">Candidatus Curtissbacteria bacterium RIFCSPLOWO2_01_FULL_42_26</name>
    <dbReference type="NCBI Taxonomy" id="1797729"/>
    <lineage>
        <taxon>Bacteria</taxon>
        <taxon>Candidatus Curtissiibacteriota</taxon>
    </lineage>
</organism>
<sequence length="288" mass="30954">MAKILDGRIVRDKIAEKLKTLNSKLETKPKLVIIQIGDLAESNAYIRQKILFGEKIGAEVIHQKFPDNVDHVTLAEYIYTLNSDPTTHGIIIQLPIAQHLNKDGLIDTINPEKDVDGQTATNIKLVFEGSSTGFIPATTKGILTLLNYYKIDVAGKKAVVVGRSSLVGKPTALALLNLGATVTICHSQTRNLAQETRNADILVIAVGKPGLITKDHVKKGQVVIDVGINVLDNSQSAIGNSQKKLVGDVNFDEVAKIVAEITPVPGGVGPLTVASLFENLLEACTRQT</sequence>
<comment type="caution">
    <text evidence="15">The sequence shown here is derived from an EMBL/GenBank/DDBJ whole genome shotgun (WGS) entry which is preliminary data.</text>
</comment>
<dbReference type="FunFam" id="3.40.50.10860:FF:000005">
    <property type="entry name" value="C-1-tetrahydrofolate synthase, cytoplasmic, putative"/>
    <property type="match status" value="1"/>
</dbReference>
<keyword evidence="7 12" id="KW-0521">NADP</keyword>
<dbReference type="InterPro" id="IPR020631">
    <property type="entry name" value="THF_DH/CycHdrlase_NAD-bd_dom"/>
</dbReference>
<keyword evidence="11 12" id="KW-0511">Multifunctional enzyme</keyword>
<dbReference type="EMBL" id="MFBS01000013">
    <property type="protein sequence ID" value="OGE10130.1"/>
    <property type="molecule type" value="Genomic_DNA"/>
</dbReference>
<dbReference type="HAMAP" id="MF_01576">
    <property type="entry name" value="THF_DHG_CYH"/>
    <property type="match status" value="1"/>
</dbReference>
<dbReference type="InterPro" id="IPR020630">
    <property type="entry name" value="THF_DH/CycHdrlase_cat_dom"/>
</dbReference>
<proteinExistence type="inferred from homology"/>
<dbReference type="PANTHER" id="PTHR48099">
    <property type="entry name" value="C-1-TETRAHYDROFOLATE SYNTHASE, CYTOPLASMIC-RELATED"/>
    <property type="match status" value="1"/>
</dbReference>
<dbReference type="InterPro" id="IPR000672">
    <property type="entry name" value="THF_DH/CycHdrlase"/>
</dbReference>
<dbReference type="FunFam" id="3.40.50.720:FF:000094">
    <property type="entry name" value="Bifunctional protein FolD"/>
    <property type="match status" value="1"/>
</dbReference>
<comment type="caution">
    <text evidence="12">Lacks conserved residue(s) required for the propagation of feature annotation.</text>
</comment>
<keyword evidence="5 12" id="KW-0658">Purine biosynthesis</keyword>
<dbReference type="UniPathway" id="UPA00193"/>
<comment type="subunit">
    <text evidence="2 12">Homodimer.</text>
</comment>
<evidence type="ECO:0000256" key="5">
    <source>
        <dbReference type="ARBA" id="ARBA00022755"/>
    </source>
</evidence>
<dbReference type="GO" id="GO:0005829">
    <property type="term" value="C:cytosol"/>
    <property type="evidence" value="ECO:0007669"/>
    <property type="project" value="TreeGrafter"/>
</dbReference>
<comment type="function">
    <text evidence="12">Catalyzes the oxidation of 5,10-methylenetetrahydrofolate to 5,10-methenyltetrahydrofolate and then the hydrolysis of 5,10-methenyltetrahydrofolate to 10-formyltetrahydrofolate.</text>
</comment>
<dbReference type="GO" id="GO:0006164">
    <property type="term" value="P:purine nucleotide biosynthetic process"/>
    <property type="evidence" value="ECO:0007669"/>
    <property type="project" value="UniProtKB-KW"/>
</dbReference>
<evidence type="ECO:0000256" key="12">
    <source>
        <dbReference type="HAMAP-Rule" id="MF_01576"/>
    </source>
</evidence>
<accession>A0A1F5I1C0</accession>
<feature type="binding site" evidence="12">
    <location>
        <begin position="162"/>
        <end position="164"/>
    </location>
    <ligand>
        <name>NADP(+)</name>
        <dbReference type="ChEBI" id="CHEBI:58349"/>
    </ligand>
</feature>
<keyword evidence="8 12" id="KW-0560">Oxidoreductase</keyword>
<protein>
    <recommendedName>
        <fullName evidence="12">Bifunctional protein FolD</fullName>
    </recommendedName>
    <domain>
        <recommendedName>
            <fullName evidence="12">Methylenetetrahydrofolate dehydrogenase</fullName>
            <ecNumber evidence="12">1.5.1.5</ecNumber>
        </recommendedName>
    </domain>
    <domain>
        <recommendedName>
            <fullName evidence="12">Methenyltetrahydrofolate cyclohydrolase</fullName>
            <ecNumber evidence="12">3.5.4.9</ecNumber>
        </recommendedName>
    </domain>
</protein>
<keyword evidence="3 12" id="KW-0554">One-carbon metabolism</keyword>
<keyword evidence="4 12" id="KW-0028">Amino-acid biosynthesis</keyword>
<reference evidence="15 16" key="1">
    <citation type="journal article" date="2016" name="Nat. Commun.">
        <title>Thousands of microbial genomes shed light on interconnected biogeochemical processes in an aquifer system.</title>
        <authorList>
            <person name="Anantharaman K."/>
            <person name="Brown C.T."/>
            <person name="Hug L.A."/>
            <person name="Sharon I."/>
            <person name="Castelle C.J."/>
            <person name="Probst A.J."/>
            <person name="Thomas B.C."/>
            <person name="Singh A."/>
            <person name="Wilkins M.J."/>
            <person name="Karaoz U."/>
            <person name="Brodie E.L."/>
            <person name="Williams K.H."/>
            <person name="Hubbard S.S."/>
            <person name="Banfield J.F."/>
        </authorList>
    </citation>
    <scope>NUCLEOTIDE SEQUENCE [LARGE SCALE GENOMIC DNA]</scope>
</reference>
<dbReference type="STRING" id="1797729.A3A60_00485"/>
<comment type="catalytic activity">
    <reaction evidence="12">
        <text>(6R)-5,10-methylene-5,6,7,8-tetrahydrofolate + NADP(+) = (6R)-5,10-methenyltetrahydrofolate + NADPH</text>
        <dbReference type="Rhea" id="RHEA:22812"/>
        <dbReference type="ChEBI" id="CHEBI:15636"/>
        <dbReference type="ChEBI" id="CHEBI:57455"/>
        <dbReference type="ChEBI" id="CHEBI:57783"/>
        <dbReference type="ChEBI" id="CHEBI:58349"/>
        <dbReference type="EC" id="1.5.1.5"/>
    </reaction>
</comment>
<dbReference type="Gene3D" id="3.40.50.720">
    <property type="entry name" value="NAD(P)-binding Rossmann-like Domain"/>
    <property type="match status" value="1"/>
</dbReference>
<evidence type="ECO:0000256" key="3">
    <source>
        <dbReference type="ARBA" id="ARBA00022563"/>
    </source>
</evidence>
<dbReference type="GO" id="GO:0000105">
    <property type="term" value="P:L-histidine biosynthetic process"/>
    <property type="evidence" value="ECO:0007669"/>
    <property type="project" value="UniProtKB-KW"/>
</dbReference>
<dbReference type="AlphaFoldDB" id="A0A1F5I1C0"/>
<evidence type="ECO:0000256" key="11">
    <source>
        <dbReference type="ARBA" id="ARBA00023268"/>
    </source>
</evidence>
<keyword evidence="10 12" id="KW-0486">Methionine biosynthesis</keyword>
<evidence type="ECO:0000256" key="10">
    <source>
        <dbReference type="ARBA" id="ARBA00023167"/>
    </source>
</evidence>
<comment type="similarity">
    <text evidence="12">Belongs to the tetrahydrofolate dehydrogenase/cyclohydrolase family.</text>
</comment>
<evidence type="ECO:0000259" key="14">
    <source>
        <dbReference type="Pfam" id="PF02882"/>
    </source>
</evidence>
<feature type="domain" description="Tetrahydrofolate dehydrogenase/cyclohydrolase NAD(P)-binding" evidence="14">
    <location>
        <begin position="136"/>
        <end position="287"/>
    </location>
</feature>
<comment type="pathway">
    <text evidence="1 12">One-carbon metabolism; tetrahydrofolate interconversion.</text>
</comment>
<keyword evidence="6 12" id="KW-0378">Hydrolase</keyword>
<evidence type="ECO:0000256" key="6">
    <source>
        <dbReference type="ARBA" id="ARBA00022801"/>
    </source>
</evidence>
<dbReference type="Pfam" id="PF02882">
    <property type="entry name" value="THF_DHG_CYH_C"/>
    <property type="match status" value="1"/>
</dbReference>
<dbReference type="EC" id="1.5.1.5" evidence="12"/>
<dbReference type="GO" id="GO:0035999">
    <property type="term" value="P:tetrahydrofolate interconversion"/>
    <property type="evidence" value="ECO:0007669"/>
    <property type="project" value="UniProtKB-UniRule"/>
</dbReference>
<dbReference type="GO" id="GO:0009086">
    <property type="term" value="P:methionine biosynthetic process"/>
    <property type="evidence" value="ECO:0007669"/>
    <property type="project" value="UniProtKB-KW"/>
</dbReference>
<evidence type="ECO:0000256" key="9">
    <source>
        <dbReference type="ARBA" id="ARBA00023102"/>
    </source>
</evidence>
<dbReference type="Proteomes" id="UP000179227">
    <property type="component" value="Unassembled WGS sequence"/>
</dbReference>
<dbReference type="PRINTS" id="PR00085">
    <property type="entry name" value="THFDHDRGNASE"/>
</dbReference>
<dbReference type="InterPro" id="IPR046346">
    <property type="entry name" value="Aminoacid_DH-like_N_sf"/>
</dbReference>
<gene>
    <name evidence="12" type="primary">folD</name>
    <name evidence="15" type="ORF">A3A60_00485</name>
</gene>
<evidence type="ECO:0000256" key="1">
    <source>
        <dbReference type="ARBA" id="ARBA00004777"/>
    </source>
</evidence>
<evidence type="ECO:0000313" key="15">
    <source>
        <dbReference type="EMBL" id="OGE10130.1"/>
    </source>
</evidence>
<dbReference type="SUPFAM" id="SSF51735">
    <property type="entry name" value="NAD(P)-binding Rossmann-fold domains"/>
    <property type="match status" value="1"/>
</dbReference>
<feature type="binding site" evidence="12">
    <location>
        <position position="228"/>
    </location>
    <ligand>
        <name>NADP(+)</name>
        <dbReference type="ChEBI" id="CHEBI:58349"/>
    </ligand>
</feature>
<dbReference type="InterPro" id="IPR036291">
    <property type="entry name" value="NAD(P)-bd_dom_sf"/>
</dbReference>
<dbReference type="Gene3D" id="3.40.50.10860">
    <property type="entry name" value="Leucine Dehydrogenase, chain A, domain 1"/>
    <property type="match status" value="1"/>
</dbReference>
<dbReference type="GO" id="GO:0004488">
    <property type="term" value="F:methylenetetrahydrofolate dehydrogenase (NADP+) activity"/>
    <property type="evidence" value="ECO:0007669"/>
    <property type="project" value="UniProtKB-UniRule"/>
</dbReference>
<dbReference type="SUPFAM" id="SSF53223">
    <property type="entry name" value="Aminoacid dehydrogenase-like, N-terminal domain"/>
    <property type="match status" value="1"/>
</dbReference>
<dbReference type="CDD" id="cd01080">
    <property type="entry name" value="NAD_bind_m-THF_DH_Cyclohyd"/>
    <property type="match status" value="1"/>
</dbReference>
<dbReference type="EC" id="3.5.4.9" evidence="12"/>